<gene>
    <name evidence="1" type="ORF">L3Q82_000544</name>
</gene>
<accession>A0ACB8WEV4</accession>
<dbReference type="EMBL" id="CM041540">
    <property type="protein sequence ID" value="KAI3366386.1"/>
    <property type="molecule type" value="Genomic_DNA"/>
</dbReference>
<reference evidence="1" key="1">
    <citation type="submission" date="2022-04" db="EMBL/GenBank/DDBJ databases">
        <title>Jade perch genome.</title>
        <authorList>
            <person name="Chao B."/>
        </authorList>
    </citation>
    <scope>NUCLEOTIDE SEQUENCE</scope>
    <source>
        <strain evidence="1">CB-2022</strain>
    </source>
</reference>
<dbReference type="Proteomes" id="UP000831701">
    <property type="component" value="Chromosome 10"/>
</dbReference>
<evidence type="ECO:0000313" key="1">
    <source>
        <dbReference type="EMBL" id="KAI3366386.1"/>
    </source>
</evidence>
<organism evidence="1 2">
    <name type="scientific">Scortum barcoo</name>
    <name type="common">barcoo grunter</name>
    <dbReference type="NCBI Taxonomy" id="214431"/>
    <lineage>
        <taxon>Eukaryota</taxon>
        <taxon>Metazoa</taxon>
        <taxon>Chordata</taxon>
        <taxon>Craniata</taxon>
        <taxon>Vertebrata</taxon>
        <taxon>Euteleostomi</taxon>
        <taxon>Actinopterygii</taxon>
        <taxon>Neopterygii</taxon>
        <taxon>Teleostei</taxon>
        <taxon>Neoteleostei</taxon>
        <taxon>Acanthomorphata</taxon>
        <taxon>Eupercaria</taxon>
        <taxon>Centrarchiformes</taxon>
        <taxon>Terapontoidei</taxon>
        <taxon>Terapontidae</taxon>
        <taxon>Scortum</taxon>
    </lineage>
</organism>
<name>A0ACB8WEV4_9TELE</name>
<protein>
    <submittedName>
        <fullName evidence="1">Uncharacterized protein</fullName>
    </submittedName>
</protein>
<keyword evidence="2" id="KW-1185">Reference proteome</keyword>
<sequence length="957" mass="110032">MIQSRSQKIVEIENSLDVTKREAETEKEASVQVFTDLIRSIQKSQAELVEVIEERYRATKQKAEGFLTELRMEVAELESRSSQLEQLSQSEDHHHFLQSFPSLCSPLNKDWDNTGVHCDLSFEALRGAMTLLTERLDQIMEKVPEVRMKRMREHAVDVTFDPDTAYRSLVISQNGKQVIDRVIEQNLPYSPKRFQMYPEILAKEGFTTGKFYYEVQVKGKTNWVVGVVRESVDRKEETYLCIEDGYWTIGLDEGICKAYTTPSVEITLKEELQKHHSVVPLEEEYEAVIAKKDETKANIQKMIQSRSQKIVEIENSLDVSQREAETEKEASVQVFTDLIRSIQKSQAELVEVIEERYRATKQKAEGFLTELRMEVAELESRSSQLEQLSQSEDHHHFLQSFPSLCSPLNKDWDNTGVHCDLSFEALRGAVTLLTERLDQIMEKVPENGKQVIEGGTKQNLPYSPKRFEMCPEILAKEGFTTGKFYYEVQVKGKTNWVVGVVRESVDRKEETYLCIEDGYWTIGLDKGICKAYTTPSIKIALKEELQKRQQPVTSPLSQSAQPSPLPKPVPTTHHVPCIPHTPHVAALATCPGRGKIAKFISPEEMTSRDYYFDSYAHFGIHEEMLKDEVRTLTYRNAMYHNKHVFKDKIVLDVGSGTGILSMFAANAGAKHVYGIECSSISEYSEKIIKSNHLHNVITIFKGKVEEVELPVEKVDIIISEWMGYCLFYESMLNTVIFARDKWLKPGGLMFPDRAALYVVAIEDRQYKDFKIHWWENVYGFDMSCIRNVAIKEPLVDVVDPKQVVTNACLLKEVDIYTVKPEDLSFTSAFCLQIQRNDYVHALVTYFNIEFTKCHKKTGFSTAPDAASTHWKQTVFYLEDYLTVKKGEEIFGSIAVRPNEKNVRDLEFTLELDFKGQLYKLFLRTCLSECRCVHVTLDSGPRWRLLVKRHNFAHKARE</sequence>
<evidence type="ECO:0000313" key="2">
    <source>
        <dbReference type="Proteomes" id="UP000831701"/>
    </source>
</evidence>
<comment type="caution">
    <text evidence="1">The sequence shown here is derived from an EMBL/GenBank/DDBJ whole genome shotgun (WGS) entry which is preliminary data.</text>
</comment>
<proteinExistence type="predicted"/>